<proteinExistence type="predicted"/>
<accession>A0A0S7BJ55</accession>
<sequence>MPTILIHVMNEDPVMGEIDELPNPTDQLMMIKNPRHRDGKDLHYLEANVTTVIWPLTRVLFIEVMPSGDEEDIITFVRE</sequence>
<gene>
    <name evidence="1" type="ORF">LARV_02384</name>
</gene>
<protein>
    <submittedName>
        <fullName evidence="1">Uncharacterized protein</fullName>
    </submittedName>
</protein>
<dbReference type="RefSeq" id="WP_075073854.1">
    <property type="nucleotide sequence ID" value="NZ_DF967972.1"/>
</dbReference>
<evidence type="ECO:0000313" key="2">
    <source>
        <dbReference type="Proteomes" id="UP000055060"/>
    </source>
</evidence>
<organism evidence="1">
    <name type="scientific">Longilinea arvoryzae</name>
    <dbReference type="NCBI Taxonomy" id="360412"/>
    <lineage>
        <taxon>Bacteria</taxon>
        <taxon>Bacillati</taxon>
        <taxon>Chloroflexota</taxon>
        <taxon>Anaerolineae</taxon>
        <taxon>Anaerolineales</taxon>
        <taxon>Anaerolineaceae</taxon>
        <taxon>Longilinea</taxon>
    </lineage>
</organism>
<dbReference type="AlphaFoldDB" id="A0A0S7BJ55"/>
<dbReference type="OrthoDB" id="162877at2"/>
<dbReference type="Proteomes" id="UP000055060">
    <property type="component" value="Unassembled WGS sequence"/>
</dbReference>
<evidence type="ECO:0000313" key="1">
    <source>
        <dbReference type="EMBL" id="GAP14611.1"/>
    </source>
</evidence>
<reference evidence="1" key="1">
    <citation type="submission" date="2015-07" db="EMBL/GenBank/DDBJ databases">
        <title>Draft Genome Sequences of Anaerolinea thermolimosa IMO-1, Bellilinea caldifistulae GOMI-1, Leptolinea tardivitalis YMTK-2, Levilinea saccharolytica KIBI-1,Longilinea arvoryzae KOME-1, Previously Described as Members of the Anaerolineaceae (Chloroflexi).</title>
        <authorList>
            <person name="Sekiguchi Y."/>
            <person name="Ohashi A."/>
            <person name="Matsuura N."/>
            <person name="Tourlousse M.D."/>
        </authorList>
    </citation>
    <scope>NUCLEOTIDE SEQUENCE [LARGE SCALE GENOMIC DNA]</scope>
    <source>
        <strain evidence="1">KOME-1</strain>
    </source>
</reference>
<dbReference type="EMBL" id="DF967972">
    <property type="protein sequence ID" value="GAP14611.1"/>
    <property type="molecule type" value="Genomic_DNA"/>
</dbReference>
<keyword evidence="2" id="KW-1185">Reference proteome</keyword>
<name>A0A0S7BJ55_9CHLR</name>
<dbReference type="STRING" id="360412.LARV_02384"/>